<comment type="similarity">
    <text evidence="2 10">Belongs to the small GTPase superfamily. Rab family.</text>
</comment>
<keyword evidence="6 10" id="KW-0449">Lipoprotein</keyword>
<sequence>MARSTLTACTEKLYKVLVIGESGVGKSSIILRYVQKHFDKGYKASVGVDFFMKAIEWDANTVVRLQLWDIAGQERFKKMSRVYYKEATGAVVVFDVTNSSTLEAASEWKQDLDSKVCLDSGRSVPAVLLANKCDMTGRDGDLVSSLDSFCNDKGFLGWFETSAKDNINIDEAAAFLVKQMILCDTGLSNEERHRDKIKVSQTLEESQSQSLCCKTLRLELFYILPVGTYKQYLKSKFRLYPAMSGNNRQDNWN</sequence>
<name>A0AAV1P3W5_SCOSC</name>
<dbReference type="PROSITE" id="PS51417">
    <property type="entry name" value="ARF"/>
    <property type="match status" value="1"/>
</dbReference>
<dbReference type="GO" id="GO:0005802">
    <property type="term" value="C:trans-Golgi network"/>
    <property type="evidence" value="ECO:0007669"/>
    <property type="project" value="UniProtKB-UniRule"/>
</dbReference>
<dbReference type="GO" id="GO:0005764">
    <property type="term" value="C:lysosome"/>
    <property type="evidence" value="ECO:0007669"/>
    <property type="project" value="TreeGrafter"/>
</dbReference>
<dbReference type="Gene3D" id="3.40.50.300">
    <property type="entry name" value="P-loop containing nucleotide triphosphate hydrolases"/>
    <property type="match status" value="1"/>
</dbReference>
<evidence type="ECO:0000313" key="12">
    <source>
        <dbReference type="Proteomes" id="UP001314229"/>
    </source>
</evidence>
<evidence type="ECO:0000256" key="6">
    <source>
        <dbReference type="ARBA" id="ARBA00023288"/>
    </source>
</evidence>
<evidence type="ECO:0000256" key="3">
    <source>
        <dbReference type="ARBA" id="ARBA00022677"/>
    </source>
</evidence>
<evidence type="ECO:0000256" key="10">
    <source>
        <dbReference type="RuleBase" id="RU367128"/>
    </source>
</evidence>
<dbReference type="GO" id="GO:0005525">
    <property type="term" value="F:GTP binding"/>
    <property type="evidence" value="ECO:0007669"/>
    <property type="project" value="UniProtKB-UniRule"/>
</dbReference>
<comment type="caution">
    <text evidence="11">The sequence shown here is derived from an EMBL/GenBank/DDBJ whole genome shotgun (WGS) entry which is preliminary data.</text>
</comment>
<dbReference type="GO" id="GO:0090385">
    <property type="term" value="P:phagosome-lysosome fusion"/>
    <property type="evidence" value="ECO:0007669"/>
    <property type="project" value="TreeGrafter"/>
</dbReference>
<keyword evidence="7 10" id="KW-0636">Prenylation</keyword>
<dbReference type="GO" id="GO:0008333">
    <property type="term" value="P:endosome to lysosome transport"/>
    <property type="evidence" value="ECO:0007669"/>
    <property type="project" value="TreeGrafter"/>
</dbReference>
<dbReference type="Pfam" id="PF00071">
    <property type="entry name" value="Ras"/>
    <property type="match status" value="1"/>
</dbReference>
<dbReference type="InterPro" id="IPR030697">
    <property type="entry name" value="Rab29/Rab38/Rab32"/>
</dbReference>
<dbReference type="PROSITE" id="PS51419">
    <property type="entry name" value="RAB"/>
    <property type="match status" value="1"/>
</dbReference>
<dbReference type="InterPro" id="IPR025662">
    <property type="entry name" value="Sigma_54_int_dom_ATP-bd_1"/>
</dbReference>
<dbReference type="SMART" id="SM00174">
    <property type="entry name" value="RHO"/>
    <property type="match status" value="1"/>
</dbReference>
<accession>A0AAV1P3W5</accession>
<evidence type="ECO:0000256" key="9">
    <source>
        <dbReference type="ARBA" id="ARBA00046278"/>
    </source>
</evidence>
<evidence type="ECO:0000256" key="1">
    <source>
        <dbReference type="ARBA" id="ARBA00004502"/>
    </source>
</evidence>
<reference evidence="11 12" key="1">
    <citation type="submission" date="2024-01" db="EMBL/GenBank/DDBJ databases">
        <authorList>
            <person name="Alioto T."/>
            <person name="Alioto T."/>
            <person name="Gomez Garrido J."/>
        </authorList>
    </citation>
    <scope>NUCLEOTIDE SEQUENCE [LARGE SCALE GENOMIC DNA]</scope>
</reference>
<protein>
    <recommendedName>
        <fullName evidence="10">Ras-related protein Rab</fullName>
    </recommendedName>
</protein>
<dbReference type="SMART" id="SM00176">
    <property type="entry name" value="RAN"/>
    <property type="match status" value="1"/>
</dbReference>
<evidence type="ECO:0000256" key="2">
    <source>
        <dbReference type="ARBA" id="ARBA00006270"/>
    </source>
</evidence>
<organism evidence="11 12">
    <name type="scientific">Scomber scombrus</name>
    <name type="common">Atlantic mackerel</name>
    <name type="synonym">Scomber vernalis</name>
    <dbReference type="NCBI Taxonomy" id="13677"/>
    <lineage>
        <taxon>Eukaryota</taxon>
        <taxon>Metazoa</taxon>
        <taxon>Chordata</taxon>
        <taxon>Craniata</taxon>
        <taxon>Vertebrata</taxon>
        <taxon>Euteleostomi</taxon>
        <taxon>Actinopterygii</taxon>
        <taxon>Neopterygii</taxon>
        <taxon>Teleostei</taxon>
        <taxon>Neoteleostei</taxon>
        <taxon>Acanthomorphata</taxon>
        <taxon>Pelagiaria</taxon>
        <taxon>Scombriformes</taxon>
        <taxon>Scombridae</taxon>
        <taxon>Scomber</taxon>
    </lineage>
</organism>
<dbReference type="CDD" id="cd04107">
    <property type="entry name" value="Rab32_Rab38"/>
    <property type="match status" value="1"/>
</dbReference>
<dbReference type="GO" id="GO:0005811">
    <property type="term" value="C:lipid droplet"/>
    <property type="evidence" value="ECO:0007669"/>
    <property type="project" value="UniProtKB-SubCell"/>
</dbReference>
<dbReference type="Proteomes" id="UP001314229">
    <property type="component" value="Unassembled WGS sequence"/>
</dbReference>
<dbReference type="GO" id="GO:0005770">
    <property type="term" value="C:late endosome"/>
    <property type="evidence" value="ECO:0007669"/>
    <property type="project" value="TreeGrafter"/>
</dbReference>
<dbReference type="NCBIfam" id="TIGR00231">
    <property type="entry name" value="small_GTP"/>
    <property type="match status" value="1"/>
</dbReference>
<dbReference type="PANTHER" id="PTHR47981">
    <property type="entry name" value="RAB FAMILY"/>
    <property type="match status" value="1"/>
</dbReference>
<dbReference type="PRINTS" id="PR00449">
    <property type="entry name" value="RASTRNSFRMNG"/>
</dbReference>
<comment type="subcellular location">
    <subcellularLocation>
        <location evidence="9">Endomembrane system</location>
        <topology evidence="9">Lipid-anchor</topology>
        <orientation evidence="9">Cytoplasmic side</orientation>
    </subcellularLocation>
    <subcellularLocation>
        <location evidence="8">Golgi apparatus</location>
        <location evidence="8">cis-Golgi network membrane</location>
    </subcellularLocation>
    <subcellularLocation>
        <location evidence="1">Lipid droplet</location>
    </subcellularLocation>
    <subcellularLocation>
        <location evidence="10">Membrane</location>
        <topology evidence="10">Lipid-anchor</topology>
    </subcellularLocation>
</comment>
<dbReference type="SMART" id="SM00173">
    <property type="entry name" value="RAS"/>
    <property type="match status" value="1"/>
</dbReference>
<evidence type="ECO:0000256" key="8">
    <source>
        <dbReference type="ARBA" id="ARBA00024188"/>
    </source>
</evidence>
<keyword evidence="3" id="KW-0551">Lipid droplet</keyword>
<dbReference type="SMART" id="SM00175">
    <property type="entry name" value="RAB"/>
    <property type="match status" value="1"/>
</dbReference>
<keyword evidence="5 10" id="KW-0342">GTP-binding</keyword>
<evidence type="ECO:0000256" key="5">
    <source>
        <dbReference type="ARBA" id="ARBA00023134"/>
    </source>
</evidence>
<dbReference type="InterPro" id="IPR005225">
    <property type="entry name" value="Small_GTP-bd"/>
</dbReference>
<keyword evidence="10" id="KW-0472">Membrane</keyword>
<proteinExistence type="inferred from homology"/>
<dbReference type="PROSITE" id="PS00675">
    <property type="entry name" value="SIGMA54_INTERACT_1"/>
    <property type="match status" value="1"/>
</dbReference>
<dbReference type="GO" id="GO:0003924">
    <property type="term" value="F:GTPase activity"/>
    <property type="evidence" value="ECO:0007669"/>
    <property type="project" value="UniProtKB-UniRule"/>
</dbReference>
<dbReference type="GO" id="GO:0016020">
    <property type="term" value="C:membrane"/>
    <property type="evidence" value="ECO:0007669"/>
    <property type="project" value="UniProtKB-SubCell"/>
</dbReference>
<comment type="function">
    <text evidence="10">The small GTPases Rab are key regulators in vesicle trafficking.</text>
</comment>
<evidence type="ECO:0000313" key="11">
    <source>
        <dbReference type="EMBL" id="CAK6966020.1"/>
    </source>
</evidence>
<gene>
    <name evidence="11" type="ORF">FSCOSCO3_A012998</name>
</gene>
<dbReference type="PROSITE" id="PS51421">
    <property type="entry name" value="RAS"/>
    <property type="match status" value="1"/>
</dbReference>
<evidence type="ECO:0000256" key="4">
    <source>
        <dbReference type="ARBA" id="ARBA00022741"/>
    </source>
</evidence>
<dbReference type="InterPro" id="IPR001806">
    <property type="entry name" value="Small_GTPase"/>
</dbReference>
<dbReference type="EMBL" id="CAWUFR010000089">
    <property type="protein sequence ID" value="CAK6966020.1"/>
    <property type="molecule type" value="Genomic_DNA"/>
</dbReference>
<dbReference type="InterPro" id="IPR027417">
    <property type="entry name" value="P-loop_NTPase"/>
</dbReference>
<dbReference type="AlphaFoldDB" id="A0AAV1P3W5"/>
<dbReference type="FunFam" id="3.40.50.300:FF:000222">
    <property type="entry name" value="RAB32, member RAS oncogene family"/>
    <property type="match status" value="1"/>
</dbReference>
<dbReference type="PANTHER" id="PTHR47981:SF39">
    <property type="entry name" value="RAS-RELATED PROTEIN RAB"/>
    <property type="match status" value="1"/>
</dbReference>
<evidence type="ECO:0000256" key="7">
    <source>
        <dbReference type="ARBA" id="ARBA00023289"/>
    </source>
</evidence>
<keyword evidence="4 10" id="KW-0547">Nucleotide-binding</keyword>
<dbReference type="GO" id="GO:0045335">
    <property type="term" value="C:phagocytic vesicle"/>
    <property type="evidence" value="ECO:0007669"/>
    <property type="project" value="TreeGrafter"/>
</dbReference>
<keyword evidence="12" id="KW-1185">Reference proteome</keyword>
<dbReference type="SUPFAM" id="SSF52540">
    <property type="entry name" value="P-loop containing nucleoside triphosphate hydrolases"/>
    <property type="match status" value="1"/>
</dbReference>